<reference evidence="3" key="1">
    <citation type="journal article" date="2014" name="Int. J. Syst. Evol. Microbiol.">
        <title>Complete genome sequence of Corynebacterium casei LMG S-19264T (=DSM 44701T), isolated from a smear-ripened cheese.</title>
        <authorList>
            <consortium name="US DOE Joint Genome Institute (JGI-PGF)"/>
            <person name="Walter F."/>
            <person name="Albersmeier A."/>
            <person name="Kalinowski J."/>
            <person name="Ruckert C."/>
        </authorList>
    </citation>
    <scope>NUCLEOTIDE SEQUENCE</scope>
    <source>
        <strain evidence="3">JCM 3313</strain>
    </source>
</reference>
<feature type="chain" id="PRO_5037893333" description="MYXO-CTERM domain-containing protein" evidence="2">
    <location>
        <begin position="28"/>
        <end position="82"/>
    </location>
</feature>
<dbReference type="EMBL" id="BMRG01000002">
    <property type="protein sequence ID" value="GGP44696.1"/>
    <property type="molecule type" value="Genomic_DNA"/>
</dbReference>
<dbReference type="AlphaFoldDB" id="A0A918EDI9"/>
<evidence type="ECO:0008006" key="5">
    <source>
        <dbReference type="Google" id="ProtNLM"/>
    </source>
</evidence>
<keyword evidence="1" id="KW-1133">Transmembrane helix</keyword>
<reference evidence="3" key="2">
    <citation type="submission" date="2020-09" db="EMBL/GenBank/DDBJ databases">
        <authorList>
            <person name="Sun Q."/>
            <person name="Ohkuma M."/>
        </authorList>
    </citation>
    <scope>NUCLEOTIDE SEQUENCE</scope>
    <source>
        <strain evidence="3">JCM 3313</strain>
    </source>
</reference>
<evidence type="ECO:0000256" key="1">
    <source>
        <dbReference type="SAM" id="Phobius"/>
    </source>
</evidence>
<protein>
    <recommendedName>
        <fullName evidence="5">MYXO-CTERM domain-containing protein</fullName>
    </recommendedName>
</protein>
<keyword evidence="4" id="KW-1185">Reference proteome</keyword>
<proteinExistence type="predicted"/>
<comment type="caution">
    <text evidence="3">The sequence shown here is derived from an EMBL/GenBank/DDBJ whole genome shotgun (WGS) entry which is preliminary data.</text>
</comment>
<dbReference type="NCBIfam" id="NF038039">
    <property type="entry name" value="WGxxGxxG-CTERM"/>
    <property type="match status" value="1"/>
</dbReference>
<keyword evidence="1" id="KW-0812">Transmembrane</keyword>
<evidence type="ECO:0000256" key="2">
    <source>
        <dbReference type="SAM" id="SignalP"/>
    </source>
</evidence>
<dbReference type="RefSeq" id="WP_189222411.1">
    <property type="nucleotide sequence ID" value="NZ_BMRG01000002.1"/>
</dbReference>
<accession>A0A918EDI9</accession>
<dbReference type="NCBIfam" id="NF041742">
    <property type="entry name" value="WGxxGxxG_fam"/>
    <property type="match status" value="1"/>
</dbReference>
<feature type="signal peptide" evidence="2">
    <location>
        <begin position="1"/>
        <end position="27"/>
    </location>
</feature>
<evidence type="ECO:0000313" key="3">
    <source>
        <dbReference type="EMBL" id="GGP44696.1"/>
    </source>
</evidence>
<feature type="transmembrane region" description="Helical" evidence="1">
    <location>
        <begin position="51"/>
        <end position="68"/>
    </location>
</feature>
<dbReference type="Proteomes" id="UP000639606">
    <property type="component" value="Unassembled WGS sequence"/>
</dbReference>
<organism evidence="3 4">
    <name type="scientific">Saccharothrix coeruleofusca</name>
    <dbReference type="NCBI Taxonomy" id="33919"/>
    <lineage>
        <taxon>Bacteria</taxon>
        <taxon>Bacillati</taxon>
        <taxon>Actinomycetota</taxon>
        <taxon>Actinomycetes</taxon>
        <taxon>Pseudonocardiales</taxon>
        <taxon>Pseudonocardiaceae</taxon>
        <taxon>Saccharothrix</taxon>
    </lineage>
</organism>
<name>A0A918EDI9_9PSEU</name>
<keyword evidence="1" id="KW-0472">Membrane</keyword>
<evidence type="ECO:0000313" key="4">
    <source>
        <dbReference type="Proteomes" id="UP000639606"/>
    </source>
</evidence>
<dbReference type="NCBIfam" id="TIGR01167">
    <property type="entry name" value="LPXTG_anchor"/>
    <property type="match status" value="1"/>
</dbReference>
<gene>
    <name evidence="3" type="ORF">GCM10010185_15530</name>
</gene>
<keyword evidence="2" id="KW-0732">Signal</keyword>
<sequence>MDSAKRLMAALVLGAALAGVPAATASADETASRAVTAVIAQDDNNDDSGSGNWGLLGLLGLLGLAGLMRKKHQATDHRVAGR</sequence>